<feature type="non-terminal residue" evidence="1">
    <location>
        <position position="1"/>
    </location>
</feature>
<sequence length="73" mass="7883">PLNQTALEIDGETYPLRPHLGFYTQPLSFIGLPVLSVPSHRSGNLPVGIQLIAAPYQEAKLFRVAARLESVGG</sequence>
<name>A0A2W4VZY0_9CYAN</name>
<comment type="caution">
    <text evidence="1">The sequence shown here is derived from an EMBL/GenBank/DDBJ whole genome shotgun (WGS) entry which is preliminary data.</text>
</comment>
<dbReference type="Proteomes" id="UP000249081">
    <property type="component" value="Unassembled WGS sequence"/>
</dbReference>
<dbReference type="SUPFAM" id="SSF75304">
    <property type="entry name" value="Amidase signature (AS) enzymes"/>
    <property type="match status" value="1"/>
</dbReference>
<dbReference type="InterPro" id="IPR036928">
    <property type="entry name" value="AS_sf"/>
</dbReference>
<reference evidence="2" key="1">
    <citation type="submission" date="2018-04" db="EMBL/GenBank/DDBJ databases">
        <authorList>
            <person name="Cornet L."/>
        </authorList>
    </citation>
    <scope>NUCLEOTIDE SEQUENCE [LARGE SCALE GENOMIC DNA]</scope>
</reference>
<evidence type="ECO:0000313" key="1">
    <source>
        <dbReference type="EMBL" id="PZO37836.1"/>
    </source>
</evidence>
<dbReference type="AlphaFoldDB" id="A0A2W4VZY0"/>
<protein>
    <submittedName>
        <fullName evidence="1">Asp-tRNA(Asn)/Glu-tRNA(Gln) amidotransferase GatCAB subunit A</fullName>
        <ecNumber evidence="1">3.5.1.4</ecNumber>
    </submittedName>
</protein>
<gene>
    <name evidence="1" type="ORF">DCF17_15450</name>
</gene>
<dbReference type="GO" id="GO:0016740">
    <property type="term" value="F:transferase activity"/>
    <property type="evidence" value="ECO:0007669"/>
    <property type="project" value="UniProtKB-KW"/>
</dbReference>
<dbReference type="Gene3D" id="3.90.1300.10">
    <property type="entry name" value="Amidase signature (AS) domain"/>
    <property type="match status" value="1"/>
</dbReference>
<proteinExistence type="predicted"/>
<accession>A0A2W4VZY0</accession>
<dbReference type="EMBL" id="QBMN01000114">
    <property type="protein sequence ID" value="PZO37836.1"/>
    <property type="molecule type" value="Genomic_DNA"/>
</dbReference>
<reference evidence="1 2" key="2">
    <citation type="submission" date="2018-06" db="EMBL/GenBank/DDBJ databases">
        <title>Metagenomic assembly of (sub)arctic Cyanobacteria and their associated microbiome from non-axenic cultures.</title>
        <authorList>
            <person name="Baurain D."/>
        </authorList>
    </citation>
    <scope>NUCLEOTIDE SEQUENCE [LARGE SCALE GENOMIC DNA]</scope>
    <source>
        <strain evidence="1">ULC041bin1</strain>
    </source>
</reference>
<dbReference type="GO" id="GO:0004040">
    <property type="term" value="F:amidase activity"/>
    <property type="evidence" value="ECO:0007669"/>
    <property type="project" value="UniProtKB-EC"/>
</dbReference>
<evidence type="ECO:0000313" key="2">
    <source>
        <dbReference type="Proteomes" id="UP000249081"/>
    </source>
</evidence>
<organism evidence="1 2">
    <name type="scientific">Shackletoniella antarctica</name>
    <dbReference type="NCBI Taxonomy" id="268115"/>
    <lineage>
        <taxon>Bacteria</taxon>
        <taxon>Bacillati</taxon>
        <taxon>Cyanobacteriota</taxon>
        <taxon>Cyanophyceae</taxon>
        <taxon>Oculatellales</taxon>
        <taxon>Oculatellaceae</taxon>
        <taxon>Shackletoniella</taxon>
    </lineage>
</organism>
<dbReference type="EC" id="3.5.1.4" evidence="1"/>
<keyword evidence="1" id="KW-0378">Hydrolase</keyword>
<keyword evidence="1" id="KW-0808">Transferase</keyword>